<dbReference type="PANTHER" id="PTHR15835:SF6">
    <property type="entry name" value="ZINC FINGER C3HC-TYPE PROTEIN 1"/>
    <property type="match status" value="1"/>
</dbReference>
<dbReference type="GO" id="GO:0008270">
    <property type="term" value="F:zinc ion binding"/>
    <property type="evidence" value="ECO:0007669"/>
    <property type="project" value="InterPro"/>
</dbReference>
<dbReference type="GO" id="GO:0005634">
    <property type="term" value="C:nucleus"/>
    <property type="evidence" value="ECO:0007669"/>
    <property type="project" value="UniProtKB-SubCell"/>
</dbReference>
<organism evidence="5">
    <name type="scientific">Auxenochlorella protothecoides</name>
    <name type="common">Green microalga</name>
    <name type="synonym">Chlorella protothecoides</name>
    <dbReference type="NCBI Taxonomy" id="3075"/>
    <lineage>
        <taxon>Eukaryota</taxon>
        <taxon>Viridiplantae</taxon>
        <taxon>Chlorophyta</taxon>
        <taxon>core chlorophytes</taxon>
        <taxon>Trebouxiophyceae</taxon>
        <taxon>Chlorellales</taxon>
        <taxon>Chlorellaceae</taxon>
        <taxon>Auxenochlorella</taxon>
    </lineage>
</organism>
<feature type="region of interest" description="Disordered" evidence="3">
    <location>
        <begin position="280"/>
        <end position="339"/>
    </location>
</feature>
<feature type="domain" description="C3HC-type" evidence="4">
    <location>
        <begin position="40"/>
        <end position="157"/>
    </location>
</feature>
<proteinExistence type="predicted"/>
<sequence length="485" mass="49675">MSEESRKRLKKALDSLVYLPTPDSTEVPSKPAPAAKGQTWDRRDLFTRLQTFRSATWFAKPAGITPADCARHGWENTGVDTLACEFCGARLVCPIPDAAEAEDVAALASRYSEQLVSKHAASCPWRSAACPVSLLRFPPLPQATLAEDLAQRTASLRRLVCLPPIAAGQLEAIAGVPRAGDLLARLCGAQGEPRPHPPALTALLAGAGTAARGSPAFEARARLLALLGWSLRDLDGAARGGGGGAARAGPPATPGSAVLTCALCGASVGMWSSFPSTPPAFAARSPPGSAAAGMGRARTGASPASTPGTTIAGGAAGSTPGLPEAPAPDGPFGRPGPPSTPAFGLATLATCAEESAERAARCQGVLGAKRAAAEATQGAADAQAAAGPVQYLSSAALQRYAALESAAMEPLDMHRSFCPWLPGPGGEHPGWRWVWGQLCEDGQETGASLDGGPKRGEDLAEESKTKAWDPSALLRTVLDKVSVRL</sequence>
<keyword evidence="2" id="KW-0539">Nucleus</keyword>
<evidence type="ECO:0000256" key="3">
    <source>
        <dbReference type="SAM" id="MobiDB-lite"/>
    </source>
</evidence>
<dbReference type="AlphaFoldDB" id="A0A1D1ZZZ0"/>
<feature type="compositionally biased region" description="Low complexity" evidence="3">
    <location>
        <begin position="280"/>
        <end position="321"/>
    </location>
</feature>
<feature type="region of interest" description="Disordered" evidence="3">
    <location>
        <begin position="444"/>
        <end position="466"/>
    </location>
</feature>
<dbReference type="PROSITE" id="PS50143">
    <property type="entry name" value="BIR_REPEAT_2"/>
    <property type="match status" value="1"/>
</dbReference>
<dbReference type="Pfam" id="PF07967">
    <property type="entry name" value="zf-C3HC"/>
    <property type="match status" value="1"/>
</dbReference>
<feature type="compositionally biased region" description="Pro residues" evidence="3">
    <location>
        <begin position="323"/>
        <end position="339"/>
    </location>
</feature>
<accession>A0A1D1ZZZ0</accession>
<comment type="subcellular location">
    <subcellularLocation>
        <location evidence="1">Nucleus</location>
    </subcellularLocation>
</comment>
<dbReference type="InterPro" id="IPR012935">
    <property type="entry name" value="NuBaID_N"/>
</dbReference>
<evidence type="ECO:0000313" key="5">
    <source>
        <dbReference type="EMBL" id="JAT72243.1"/>
    </source>
</evidence>
<evidence type="ECO:0000259" key="4">
    <source>
        <dbReference type="Pfam" id="PF07967"/>
    </source>
</evidence>
<feature type="compositionally biased region" description="Basic and acidic residues" evidence="3">
    <location>
        <begin position="452"/>
        <end position="466"/>
    </location>
</feature>
<dbReference type="InterPro" id="IPR001370">
    <property type="entry name" value="BIR_rpt"/>
</dbReference>
<dbReference type="PANTHER" id="PTHR15835">
    <property type="entry name" value="NUCLEAR-INTERACTING PARTNER OF ALK"/>
    <property type="match status" value="1"/>
</dbReference>
<protein>
    <recommendedName>
        <fullName evidence="4">C3HC-type domain-containing protein</fullName>
    </recommendedName>
</protein>
<evidence type="ECO:0000256" key="2">
    <source>
        <dbReference type="ARBA" id="ARBA00023242"/>
    </source>
</evidence>
<reference evidence="5" key="1">
    <citation type="submission" date="2015-08" db="EMBL/GenBank/DDBJ databases">
        <authorList>
            <person name="Babu N.S."/>
            <person name="Beckwith C.J."/>
            <person name="Beseler K.G."/>
            <person name="Brison A."/>
            <person name="Carone J.V."/>
            <person name="Caskin T.P."/>
            <person name="Diamond M."/>
            <person name="Durham M.E."/>
            <person name="Foxe J.M."/>
            <person name="Go M."/>
            <person name="Henderson B.A."/>
            <person name="Jones I.B."/>
            <person name="McGettigan J.A."/>
            <person name="Micheletti S.J."/>
            <person name="Nasrallah M.E."/>
            <person name="Ortiz D."/>
            <person name="Piller C.R."/>
            <person name="Privatt S.R."/>
            <person name="Schneider S.L."/>
            <person name="Sharp S."/>
            <person name="Smith T.C."/>
            <person name="Stanton J.D."/>
            <person name="Ullery H.E."/>
            <person name="Wilson R.J."/>
            <person name="Serrano M.G."/>
            <person name="Buck G."/>
            <person name="Lee V."/>
            <person name="Wang Y."/>
            <person name="Carvalho R."/>
            <person name="Voegtly L."/>
            <person name="Shi R."/>
            <person name="Duckworth R."/>
            <person name="Johnson A."/>
            <person name="Loviza R."/>
            <person name="Walstead R."/>
            <person name="Shah Z."/>
            <person name="Kiflezghi M."/>
            <person name="Wade K."/>
            <person name="Ball S.L."/>
            <person name="Bradley K.W."/>
            <person name="Asai D.J."/>
            <person name="Bowman C.A."/>
            <person name="Russell D.A."/>
            <person name="Pope W.H."/>
            <person name="Jacobs-Sera D."/>
            <person name="Hendrix R.W."/>
            <person name="Hatfull G.F."/>
        </authorList>
    </citation>
    <scope>NUCLEOTIDE SEQUENCE</scope>
</reference>
<name>A0A1D1ZZZ0_AUXPR</name>
<dbReference type="EMBL" id="GDKF01006379">
    <property type="protein sequence ID" value="JAT72243.1"/>
    <property type="molecule type" value="Transcribed_RNA"/>
</dbReference>
<evidence type="ECO:0000256" key="1">
    <source>
        <dbReference type="ARBA" id="ARBA00004123"/>
    </source>
</evidence>
<gene>
    <name evidence="5" type="ORF">g.8095</name>
</gene>